<protein>
    <submittedName>
        <fullName evidence="1">Uncharacterized protein</fullName>
    </submittedName>
</protein>
<reference evidence="1 2" key="1">
    <citation type="submission" date="2018-11" db="EMBL/GenBank/DDBJ databases">
        <title>Sequencing the genomes of 1000 actinobacteria strains.</title>
        <authorList>
            <person name="Klenk H.-P."/>
        </authorList>
    </citation>
    <scope>NUCLEOTIDE SEQUENCE [LARGE SCALE GENOMIC DNA]</scope>
    <source>
        <strain evidence="1 2">DSM 43634</strain>
    </source>
</reference>
<evidence type="ECO:0000313" key="1">
    <source>
        <dbReference type="EMBL" id="ROP28221.1"/>
    </source>
</evidence>
<accession>A0A3N1GDG6</accession>
<sequence>MKHIRSSDMSVHAIVSRAGTDDGWRTQRSATAPGMLVNSAAAATMERLAGTKTRVSLNYLILTGQLERRISI</sequence>
<dbReference type="Proteomes" id="UP000271683">
    <property type="component" value="Unassembled WGS sequence"/>
</dbReference>
<organism evidence="1 2">
    <name type="scientific">Couchioplanes caeruleus</name>
    <dbReference type="NCBI Taxonomy" id="56438"/>
    <lineage>
        <taxon>Bacteria</taxon>
        <taxon>Bacillati</taxon>
        <taxon>Actinomycetota</taxon>
        <taxon>Actinomycetes</taxon>
        <taxon>Micromonosporales</taxon>
        <taxon>Micromonosporaceae</taxon>
        <taxon>Couchioplanes</taxon>
    </lineage>
</organism>
<evidence type="ECO:0000313" key="2">
    <source>
        <dbReference type="Proteomes" id="UP000271683"/>
    </source>
</evidence>
<dbReference type="EMBL" id="RJKL01000001">
    <property type="protein sequence ID" value="ROP28221.1"/>
    <property type="molecule type" value="Genomic_DNA"/>
</dbReference>
<dbReference type="AlphaFoldDB" id="A0A3N1GDG6"/>
<gene>
    <name evidence="1" type="ORF">EDD30_0950</name>
</gene>
<proteinExistence type="predicted"/>
<name>A0A3N1GDG6_9ACTN</name>
<comment type="caution">
    <text evidence="1">The sequence shown here is derived from an EMBL/GenBank/DDBJ whole genome shotgun (WGS) entry which is preliminary data.</text>
</comment>